<keyword evidence="4 9" id="KW-0349">Heme</keyword>
<dbReference type="InterPro" id="IPR002397">
    <property type="entry name" value="Cyt_P450_B"/>
</dbReference>
<dbReference type="Gene3D" id="1.10.630.10">
    <property type="entry name" value="Cytochrome P450"/>
    <property type="match status" value="1"/>
</dbReference>
<dbReference type="GO" id="GO:0004497">
    <property type="term" value="F:monooxygenase activity"/>
    <property type="evidence" value="ECO:0007669"/>
    <property type="project" value="UniProtKB-KW"/>
</dbReference>
<name>A0A561TWT9_9PSEU</name>
<protein>
    <recommendedName>
        <fullName evidence="13">Cytochrome P450</fullName>
    </recommendedName>
</protein>
<dbReference type="PANTHER" id="PTHR46696:SF1">
    <property type="entry name" value="CYTOCHROME P450 YJIB-RELATED"/>
    <property type="match status" value="1"/>
</dbReference>
<evidence type="ECO:0000256" key="3">
    <source>
        <dbReference type="ARBA" id="ARBA00022490"/>
    </source>
</evidence>
<dbReference type="Proteomes" id="UP000316184">
    <property type="component" value="Unassembled WGS sequence"/>
</dbReference>
<dbReference type="AlphaFoldDB" id="A0A561TWT9"/>
<dbReference type="RefSeq" id="WP_145743736.1">
    <property type="nucleotide sequence ID" value="NZ_VIWX01000005.1"/>
</dbReference>
<keyword evidence="6 9" id="KW-0560">Oxidoreductase</keyword>
<evidence type="ECO:0000256" key="7">
    <source>
        <dbReference type="ARBA" id="ARBA00023004"/>
    </source>
</evidence>
<proteinExistence type="inferred from homology"/>
<dbReference type="FunFam" id="1.10.630.10:FF:000018">
    <property type="entry name" value="Cytochrome P450 monooxygenase"/>
    <property type="match status" value="1"/>
</dbReference>
<evidence type="ECO:0000256" key="1">
    <source>
        <dbReference type="ARBA" id="ARBA00004496"/>
    </source>
</evidence>
<dbReference type="GO" id="GO:0005506">
    <property type="term" value="F:iron ion binding"/>
    <property type="evidence" value="ECO:0007669"/>
    <property type="project" value="InterPro"/>
</dbReference>
<evidence type="ECO:0000256" key="5">
    <source>
        <dbReference type="ARBA" id="ARBA00022723"/>
    </source>
</evidence>
<accession>A0A561TWT9</accession>
<comment type="subcellular location">
    <subcellularLocation>
        <location evidence="1">Cytoplasm</location>
    </subcellularLocation>
</comment>
<dbReference type="Pfam" id="PF00067">
    <property type="entry name" value="p450"/>
    <property type="match status" value="1"/>
</dbReference>
<dbReference type="PANTHER" id="PTHR46696">
    <property type="entry name" value="P450, PUTATIVE (EUROFUNG)-RELATED"/>
    <property type="match status" value="1"/>
</dbReference>
<evidence type="ECO:0000256" key="6">
    <source>
        <dbReference type="ARBA" id="ARBA00023002"/>
    </source>
</evidence>
<dbReference type="CDD" id="cd11032">
    <property type="entry name" value="P450_EryK-like"/>
    <property type="match status" value="1"/>
</dbReference>
<keyword evidence="8 9" id="KW-0503">Monooxygenase</keyword>
<dbReference type="PROSITE" id="PS00086">
    <property type="entry name" value="CYTOCHROME_P450"/>
    <property type="match status" value="1"/>
</dbReference>
<evidence type="ECO:0000256" key="4">
    <source>
        <dbReference type="ARBA" id="ARBA00022617"/>
    </source>
</evidence>
<organism evidence="10 12">
    <name type="scientific">Saccharopolyspora dendranthemae</name>
    <dbReference type="NCBI Taxonomy" id="1181886"/>
    <lineage>
        <taxon>Bacteria</taxon>
        <taxon>Bacillati</taxon>
        <taxon>Actinomycetota</taxon>
        <taxon>Actinomycetes</taxon>
        <taxon>Pseudonocardiales</taxon>
        <taxon>Pseudonocardiaceae</taxon>
        <taxon>Saccharopolyspora</taxon>
    </lineage>
</organism>
<evidence type="ECO:0000256" key="2">
    <source>
        <dbReference type="ARBA" id="ARBA00010617"/>
    </source>
</evidence>
<sequence>MTCPADQWGVDPGKFWMRGTPPQSPVLLDESTGVLNVYGHAEATQVLSDPGTYSSNITRALGFEGENPMQEGNLLQMDPPRHRKLRTLVSKAFTPKVVADLEPRIAEVTGELLAPLEGEFDLVAELAHPLPVIVIAELLGVPADDRAQFREWADGLLTTDAEFNAREIDVDSDEANRQMRMVAEMGEYLLGHAAERRRSPRRDLLTDLLQAEVDGERLKDDEIVNFATVLLLAGHITTTLLVGNTVLCLDAHPDQQAAVRADRALLPSAIEESLRYLSPFAVVYRASTEATELGGQQVPADQITAVRLGAANWDARRFADPMAFDVRRDPNPHLGFGRGVHFCLGAPLARMEGRIALDRLLDRFPNLSADPENPPRFLRSFDISGVDELRVRT</sequence>
<evidence type="ECO:0000256" key="9">
    <source>
        <dbReference type="RuleBase" id="RU000461"/>
    </source>
</evidence>
<dbReference type="InterPro" id="IPR017972">
    <property type="entry name" value="Cyt_P450_CS"/>
</dbReference>
<dbReference type="GO" id="GO:0005737">
    <property type="term" value="C:cytoplasm"/>
    <property type="evidence" value="ECO:0007669"/>
    <property type="project" value="UniProtKB-SubCell"/>
</dbReference>
<dbReference type="SUPFAM" id="SSF48264">
    <property type="entry name" value="Cytochrome P450"/>
    <property type="match status" value="1"/>
</dbReference>
<keyword evidence="3" id="KW-0963">Cytoplasm</keyword>
<dbReference type="InterPro" id="IPR001128">
    <property type="entry name" value="Cyt_P450"/>
</dbReference>
<evidence type="ECO:0000256" key="8">
    <source>
        <dbReference type="ARBA" id="ARBA00023033"/>
    </source>
</evidence>
<dbReference type="OrthoDB" id="4133219at2"/>
<dbReference type="GO" id="GO:0016705">
    <property type="term" value="F:oxidoreductase activity, acting on paired donors, with incorporation or reduction of molecular oxygen"/>
    <property type="evidence" value="ECO:0007669"/>
    <property type="project" value="InterPro"/>
</dbReference>
<dbReference type="EMBL" id="VIWX01000008">
    <property type="protein sequence ID" value="TWF91587.1"/>
    <property type="molecule type" value="Genomic_DNA"/>
</dbReference>
<comment type="similarity">
    <text evidence="2 9">Belongs to the cytochrome P450 family.</text>
</comment>
<reference evidence="10 12" key="1">
    <citation type="submission" date="2019-06" db="EMBL/GenBank/DDBJ databases">
        <title>Sequencing the genomes of 1000 actinobacteria strains.</title>
        <authorList>
            <person name="Klenk H.-P."/>
        </authorList>
    </citation>
    <scope>NUCLEOTIDE SEQUENCE [LARGE SCALE GENOMIC DNA]</scope>
    <source>
        <strain evidence="10 12">DSM 46699</strain>
    </source>
</reference>
<evidence type="ECO:0008006" key="13">
    <source>
        <dbReference type="Google" id="ProtNLM"/>
    </source>
</evidence>
<comment type="caution">
    <text evidence="10">The sequence shown here is derived from an EMBL/GenBank/DDBJ whole genome shotgun (WGS) entry which is preliminary data.</text>
</comment>
<dbReference type="EMBL" id="VIWX01000005">
    <property type="protein sequence ID" value="TWF93725.1"/>
    <property type="molecule type" value="Genomic_DNA"/>
</dbReference>
<keyword evidence="5 9" id="KW-0479">Metal-binding</keyword>
<dbReference type="GO" id="GO:0020037">
    <property type="term" value="F:heme binding"/>
    <property type="evidence" value="ECO:0007669"/>
    <property type="project" value="InterPro"/>
</dbReference>
<keyword evidence="12" id="KW-1185">Reference proteome</keyword>
<dbReference type="InterPro" id="IPR036396">
    <property type="entry name" value="Cyt_P450_sf"/>
</dbReference>
<evidence type="ECO:0000313" key="11">
    <source>
        <dbReference type="EMBL" id="TWF93725.1"/>
    </source>
</evidence>
<evidence type="ECO:0000313" key="10">
    <source>
        <dbReference type="EMBL" id="TWF91587.1"/>
    </source>
</evidence>
<keyword evidence="7 9" id="KW-0408">Iron</keyword>
<evidence type="ECO:0000313" key="12">
    <source>
        <dbReference type="Proteomes" id="UP000316184"/>
    </source>
</evidence>
<dbReference type="PRINTS" id="PR00359">
    <property type="entry name" value="BP450"/>
</dbReference>
<gene>
    <name evidence="11" type="ORF">FHU35_15582</name>
    <name evidence="10" type="ORF">FHU35_188</name>
</gene>